<comment type="caution">
    <text evidence="2">The sequence shown here is derived from an EMBL/GenBank/DDBJ whole genome shotgun (WGS) entry which is preliminary data.</text>
</comment>
<feature type="transmembrane region" description="Helical" evidence="1">
    <location>
        <begin position="6"/>
        <end position="25"/>
    </location>
</feature>
<dbReference type="AlphaFoldDB" id="A0A549SEQ8"/>
<dbReference type="Proteomes" id="UP000316781">
    <property type="component" value="Unassembled WGS sequence"/>
</dbReference>
<proteinExistence type="predicted"/>
<name>A0A549SEQ8_METSR</name>
<keyword evidence="1" id="KW-1133">Transmembrane helix</keyword>
<organism evidence="2 3">
    <name type="scientific">Methylosinus sporium</name>
    <dbReference type="NCBI Taxonomy" id="428"/>
    <lineage>
        <taxon>Bacteria</taxon>
        <taxon>Pseudomonadati</taxon>
        <taxon>Pseudomonadota</taxon>
        <taxon>Alphaproteobacteria</taxon>
        <taxon>Hyphomicrobiales</taxon>
        <taxon>Methylocystaceae</taxon>
        <taxon>Methylosinus</taxon>
    </lineage>
</organism>
<gene>
    <name evidence="2" type="ORF">FM996_18890</name>
</gene>
<accession>A0A549SEQ8</accession>
<dbReference type="EMBL" id="VJMF01000088">
    <property type="protein sequence ID" value="TRL27264.1"/>
    <property type="molecule type" value="Genomic_DNA"/>
</dbReference>
<protein>
    <submittedName>
        <fullName evidence="2">Uncharacterized protein</fullName>
    </submittedName>
</protein>
<dbReference type="RefSeq" id="WP_142864315.1">
    <property type="nucleotide sequence ID" value="NZ_VJMF01000088.1"/>
</dbReference>
<keyword evidence="1" id="KW-0812">Transmembrane</keyword>
<evidence type="ECO:0000313" key="3">
    <source>
        <dbReference type="Proteomes" id="UP000316781"/>
    </source>
</evidence>
<feature type="transmembrane region" description="Helical" evidence="1">
    <location>
        <begin position="55"/>
        <end position="75"/>
    </location>
</feature>
<sequence length="98" mass="10352">MFDGPATFMFLAICAGVVVTPFLVAGALGLRPLPAIGALGLAGYAAWIFQAQGAIVIFVVTAIVSYFLFSLAYSLGEALRDGIWRLGVAMAKLRNKRS</sequence>
<evidence type="ECO:0000313" key="2">
    <source>
        <dbReference type="EMBL" id="TRL27264.1"/>
    </source>
</evidence>
<keyword evidence="1" id="KW-0472">Membrane</keyword>
<reference evidence="2 3" key="1">
    <citation type="submission" date="2019-07" db="EMBL/GenBank/DDBJ databases">
        <title>Ln-dependent methylotrophs.</title>
        <authorList>
            <person name="Tani A."/>
        </authorList>
    </citation>
    <scope>NUCLEOTIDE SEQUENCE [LARGE SCALE GENOMIC DNA]</scope>
    <source>
        <strain evidence="2 3">SM89A</strain>
    </source>
</reference>
<evidence type="ECO:0000256" key="1">
    <source>
        <dbReference type="SAM" id="Phobius"/>
    </source>
</evidence>